<comment type="catalytic activity">
    <reaction evidence="15">
        <text>[GlcNAc-(1-&gt;4)-Mur2Ac(oyl-L-Ala-gamma-D-Glu-L-Lys-D-Ala-D-Ala)](n)-di-trans,octa-cis-undecaprenyl diphosphate + beta-D-GlcNAc-(1-&gt;4)-Mur2Ac(oyl-L-Ala-gamma-D-Glu-L-Lys-D-Ala-D-Ala)-di-trans,octa-cis-undecaprenyl diphosphate = [GlcNAc-(1-&gt;4)-Mur2Ac(oyl-L-Ala-gamma-D-Glu-L-Lys-D-Ala-D-Ala)](n+1)-di-trans,octa-cis-undecaprenyl diphosphate + di-trans,octa-cis-undecaprenyl diphosphate + H(+)</text>
        <dbReference type="Rhea" id="RHEA:23708"/>
        <dbReference type="Rhea" id="RHEA-COMP:9602"/>
        <dbReference type="Rhea" id="RHEA-COMP:9603"/>
        <dbReference type="ChEBI" id="CHEBI:15378"/>
        <dbReference type="ChEBI" id="CHEBI:58405"/>
        <dbReference type="ChEBI" id="CHEBI:60033"/>
        <dbReference type="ChEBI" id="CHEBI:78435"/>
        <dbReference type="EC" id="2.4.99.28"/>
    </reaction>
</comment>
<feature type="compositionally biased region" description="Acidic residues" evidence="16">
    <location>
        <begin position="988"/>
        <end position="1000"/>
    </location>
</feature>
<keyword evidence="2" id="KW-0121">Carboxypeptidase</keyword>
<dbReference type="Gene3D" id="2.60.40.10">
    <property type="entry name" value="Immunoglobulins"/>
    <property type="match status" value="1"/>
</dbReference>
<dbReference type="GO" id="GO:0030288">
    <property type="term" value="C:outer membrane-bounded periplasmic space"/>
    <property type="evidence" value="ECO:0007669"/>
    <property type="project" value="TreeGrafter"/>
</dbReference>
<dbReference type="Pfam" id="PF00905">
    <property type="entry name" value="Transpeptidase"/>
    <property type="match status" value="1"/>
</dbReference>
<dbReference type="InterPro" id="IPR013783">
    <property type="entry name" value="Ig-like_fold"/>
</dbReference>
<feature type="compositionally biased region" description="Low complexity" evidence="16">
    <location>
        <begin position="978"/>
        <end position="987"/>
    </location>
</feature>
<feature type="compositionally biased region" description="Basic and acidic residues" evidence="16">
    <location>
        <begin position="930"/>
        <end position="963"/>
    </location>
</feature>
<dbReference type="PANTHER" id="PTHR32282">
    <property type="entry name" value="BINDING PROTEIN TRANSPEPTIDASE, PUTATIVE-RELATED"/>
    <property type="match status" value="1"/>
</dbReference>
<accession>A0A923RM12</accession>
<dbReference type="Proteomes" id="UP000637359">
    <property type="component" value="Unassembled WGS sequence"/>
</dbReference>
<keyword evidence="12" id="KW-0511">Multifunctional enzyme</keyword>
<keyword evidence="9" id="KW-0573">Peptidoglycan synthesis</keyword>
<keyword evidence="5" id="KW-0808">Transferase</keyword>
<keyword evidence="8" id="KW-0133">Cell shape</keyword>
<evidence type="ECO:0000256" key="9">
    <source>
        <dbReference type="ARBA" id="ARBA00022984"/>
    </source>
</evidence>
<evidence type="ECO:0000256" key="3">
    <source>
        <dbReference type="ARBA" id="ARBA00022670"/>
    </source>
</evidence>
<dbReference type="GO" id="GO:0008658">
    <property type="term" value="F:penicillin binding"/>
    <property type="evidence" value="ECO:0007669"/>
    <property type="project" value="InterPro"/>
</dbReference>
<evidence type="ECO:0000256" key="11">
    <source>
        <dbReference type="ARBA" id="ARBA00023136"/>
    </source>
</evidence>
<dbReference type="GO" id="GO:0009002">
    <property type="term" value="F:serine-type D-Ala-D-Ala carboxypeptidase activity"/>
    <property type="evidence" value="ECO:0007669"/>
    <property type="project" value="UniProtKB-EC"/>
</dbReference>
<evidence type="ECO:0000256" key="7">
    <source>
        <dbReference type="ARBA" id="ARBA00022801"/>
    </source>
</evidence>
<organism evidence="20 21">
    <name type="scientific">Ornithinibacillus hominis</name>
    <dbReference type="NCBI Taxonomy" id="2763055"/>
    <lineage>
        <taxon>Bacteria</taxon>
        <taxon>Bacillati</taxon>
        <taxon>Bacillota</taxon>
        <taxon>Bacilli</taxon>
        <taxon>Bacillales</taxon>
        <taxon>Bacillaceae</taxon>
        <taxon>Ornithinibacillus</taxon>
    </lineage>
</organism>
<keyword evidence="13" id="KW-0961">Cell wall biogenesis/degradation</keyword>
<dbReference type="GO" id="GO:0071555">
    <property type="term" value="P:cell wall organization"/>
    <property type="evidence" value="ECO:0007669"/>
    <property type="project" value="UniProtKB-KW"/>
</dbReference>
<evidence type="ECO:0000256" key="14">
    <source>
        <dbReference type="ARBA" id="ARBA00034000"/>
    </source>
</evidence>
<dbReference type="GO" id="GO:0008360">
    <property type="term" value="P:regulation of cell shape"/>
    <property type="evidence" value="ECO:0007669"/>
    <property type="project" value="UniProtKB-KW"/>
</dbReference>
<dbReference type="GO" id="GO:0009252">
    <property type="term" value="P:peptidoglycan biosynthetic process"/>
    <property type="evidence" value="ECO:0007669"/>
    <property type="project" value="UniProtKB-KW"/>
</dbReference>
<evidence type="ECO:0000256" key="15">
    <source>
        <dbReference type="ARBA" id="ARBA00049902"/>
    </source>
</evidence>
<evidence type="ECO:0000256" key="16">
    <source>
        <dbReference type="SAM" id="MobiDB-lite"/>
    </source>
</evidence>
<keyword evidence="10 17" id="KW-1133">Transmembrane helix</keyword>
<dbReference type="Gene3D" id="1.10.3810.10">
    <property type="entry name" value="Biosynthetic peptidoglycan transglycosylase-like"/>
    <property type="match status" value="1"/>
</dbReference>
<dbReference type="Pfam" id="PF00912">
    <property type="entry name" value="Transgly"/>
    <property type="match status" value="1"/>
</dbReference>
<dbReference type="RefSeq" id="WP_186871332.1">
    <property type="nucleotide sequence ID" value="NZ_JACOOL010000018.1"/>
</dbReference>
<evidence type="ECO:0000313" key="20">
    <source>
        <dbReference type="EMBL" id="MBC5638632.1"/>
    </source>
</evidence>
<dbReference type="AlphaFoldDB" id="A0A923RM12"/>
<evidence type="ECO:0000256" key="17">
    <source>
        <dbReference type="SAM" id="Phobius"/>
    </source>
</evidence>
<evidence type="ECO:0000256" key="4">
    <source>
        <dbReference type="ARBA" id="ARBA00022676"/>
    </source>
</evidence>
<evidence type="ECO:0000256" key="2">
    <source>
        <dbReference type="ARBA" id="ARBA00022645"/>
    </source>
</evidence>
<keyword evidence="1" id="KW-1003">Cell membrane</keyword>
<feature type="domain" description="Penicillin-binding protein transpeptidase" evidence="18">
    <location>
        <begin position="421"/>
        <end position="652"/>
    </location>
</feature>
<evidence type="ECO:0000259" key="18">
    <source>
        <dbReference type="Pfam" id="PF00905"/>
    </source>
</evidence>
<keyword evidence="7" id="KW-0378">Hydrolase</keyword>
<dbReference type="GO" id="GO:0006508">
    <property type="term" value="P:proteolysis"/>
    <property type="evidence" value="ECO:0007669"/>
    <property type="project" value="UniProtKB-KW"/>
</dbReference>
<dbReference type="Gene3D" id="3.40.710.10">
    <property type="entry name" value="DD-peptidase/beta-lactamase superfamily"/>
    <property type="match status" value="1"/>
</dbReference>
<proteinExistence type="predicted"/>
<dbReference type="InterPro" id="IPR012338">
    <property type="entry name" value="Beta-lactam/transpept-like"/>
</dbReference>
<evidence type="ECO:0000256" key="6">
    <source>
        <dbReference type="ARBA" id="ARBA00022692"/>
    </source>
</evidence>
<keyword evidence="11 17" id="KW-0472">Membrane</keyword>
<evidence type="ECO:0000256" key="1">
    <source>
        <dbReference type="ARBA" id="ARBA00022475"/>
    </source>
</evidence>
<dbReference type="Gene3D" id="3.90.1310.40">
    <property type="match status" value="1"/>
</dbReference>
<dbReference type="EMBL" id="JACOOL010000018">
    <property type="protein sequence ID" value="MBC5638632.1"/>
    <property type="molecule type" value="Genomic_DNA"/>
</dbReference>
<keyword evidence="3" id="KW-0645">Protease</keyword>
<dbReference type="PANTHER" id="PTHR32282:SF32">
    <property type="entry name" value="PENICILLIN-BINDING PROTEIN 2A"/>
    <property type="match status" value="1"/>
</dbReference>
<dbReference type="GO" id="GO:0008955">
    <property type="term" value="F:peptidoglycan glycosyltransferase activity"/>
    <property type="evidence" value="ECO:0007669"/>
    <property type="project" value="UniProtKB-EC"/>
</dbReference>
<evidence type="ECO:0000313" key="21">
    <source>
        <dbReference type="Proteomes" id="UP000637359"/>
    </source>
</evidence>
<evidence type="ECO:0000256" key="13">
    <source>
        <dbReference type="ARBA" id="ARBA00023316"/>
    </source>
</evidence>
<keyword evidence="4" id="KW-0328">Glycosyltransferase</keyword>
<evidence type="ECO:0000256" key="5">
    <source>
        <dbReference type="ARBA" id="ARBA00022679"/>
    </source>
</evidence>
<feature type="domain" description="Glycosyl transferase family 51" evidence="19">
    <location>
        <begin position="97"/>
        <end position="282"/>
    </location>
</feature>
<dbReference type="InterPro" id="IPR050396">
    <property type="entry name" value="Glycosyltr_51/Transpeptidase"/>
</dbReference>
<evidence type="ECO:0000256" key="12">
    <source>
        <dbReference type="ARBA" id="ARBA00023268"/>
    </source>
</evidence>
<feature type="region of interest" description="Disordered" evidence="16">
    <location>
        <begin position="923"/>
        <end position="1000"/>
    </location>
</feature>
<dbReference type="SUPFAM" id="SSF56601">
    <property type="entry name" value="beta-lactamase/transpeptidase-like"/>
    <property type="match status" value="1"/>
</dbReference>
<protein>
    <submittedName>
        <fullName evidence="20">Transglycosylase domain-containing protein</fullName>
    </submittedName>
</protein>
<evidence type="ECO:0000256" key="10">
    <source>
        <dbReference type="ARBA" id="ARBA00022989"/>
    </source>
</evidence>
<dbReference type="InterPro" id="IPR023346">
    <property type="entry name" value="Lysozyme-like_dom_sf"/>
</dbReference>
<name>A0A923RM12_9BACI</name>
<keyword evidence="6 17" id="KW-0812">Transmembrane</keyword>
<evidence type="ECO:0000259" key="19">
    <source>
        <dbReference type="Pfam" id="PF00912"/>
    </source>
</evidence>
<dbReference type="InterPro" id="IPR001264">
    <property type="entry name" value="Glyco_trans_51"/>
</dbReference>
<keyword evidence="21" id="KW-1185">Reference proteome</keyword>
<feature type="transmembrane region" description="Helical" evidence="17">
    <location>
        <begin position="33"/>
        <end position="61"/>
    </location>
</feature>
<dbReference type="SUPFAM" id="SSF53955">
    <property type="entry name" value="Lysozyme-like"/>
    <property type="match status" value="1"/>
</dbReference>
<dbReference type="InterPro" id="IPR036950">
    <property type="entry name" value="PBP_transglycosylase"/>
</dbReference>
<comment type="catalytic activity">
    <reaction evidence="14">
        <text>Preferential cleavage: (Ac)2-L-Lys-D-Ala-|-D-Ala. Also transpeptidation of peptidyl-alanyl moieties that are N-acyl substituents of D-alanine.</text>
        <dbReference type="EC" id="3.4.16.4"/>
    </reaction>
</comment>
<sequence>MDFKHFFQNVGTKVKTVWNTGKIQRVSRITYDVIWNVILFFIILGTIGMFLGAGIGFGYFASLVKDEPIRSYESMEKDIYNYEETSKLYFAGDIYIGDIQSDLHREETKLENISPTLIEAVLATEDEFFYEHNGVVPKAIIRALVQEFTNSDMKSGGSTLTQQLIKNQILTNEVSFDRKAKEILLAMRLEQFFSKDEILEAYLNIIPYGRSANGRIIAGVQTAAQELFGVDANEVNLPQAAFLAGLPQGPSYYTPYKSGGGLKDEEGLAPGVNRMKVVLSRMYESGKITEKEYQEALKYDITKDFVTESESTLDKYPHLTIELEERASEILTYVLAEKDGYTKEDLDDNHELKEEYAILANRDLRRNGYNIHSTIDKDIYDAWQEVAKNFKHYGPDSTKQVVDPSTGEVIERQRVEAAAELIENSTGRIISFLGGRGFSYDNQLNYATRAKRSNGSTMKPLLVFAPAMEKGVVQPGTPIADVETSWGSWTPQNFDNSYHGILPVRNHLMNSYNVPAIKVYTQIMNDNPVEQYLRKMGITSIGDDEYAHQALAIGGTSTGITIEENTNAYVTFANGGNFVDAYMIEKITTQDGEVVYEHKSEPVEVFTPQTSYLTLDMMRDVVKQGSASYLPGQLKYKNVDWAGKTGTSQYTHDVHFVGSNPNVTMGAWLGYRIGQSLVCDSCELHHTNRNLKLWAELINVASDINPDLIAPSEKFQRPDGIVSRSYCATSGMLPSDLCNEAGLVSSDIFNAKFVPTQVDDSLRRGSYVLVDGKAVLAGPNTPKEFIQDDGLSFNPEWLIRNQYDKLRDITQLFPSIRREAWEKITIPNTKGFNSMINDDGVAPKAPSSLKNSGMSLTWNASSSKDVVGYRIFRANEPGESFKLIGSSIETKFTLPSGTGVYHVKAVDYFGLESKASEEIVIGDFAESEEPDKPDKPDNKDNKDKDKPKNPKPNTPKDPEKPNTGDEEEPVDGGGDNTEPNPNNPQDPGEQEPPGDGEDEG</sequence>
<gene>
    <name evidence="20" type="ORF">H8S33_17815</name>
</gene>
<comment type="caution">
    <text evidence="20">The sequence shown here is derived from an EMBL/GenBank/DDBJ whole genome shotgun (WGS) entry which is preliminary data.</text>
</comment>
<reference evidence="20" key="1">
    <citation type="submission" date="2020-08" db="EMBL/GenBank/DDBJ databases">
        <title>Genome public.</title>
        <authorList>
            <person name="Liu C."/>
            <person name="Sun Q."/>
        </authorList>
    </citation>
    <scope>NUCLEOTIDE SEQUENCE</scope>
    <source>
        <strain evidence="20">BX22</strain>
    </source>
</reference>
<dbReference type="InterPro" id="IPR001460">
    <property type="entry name" value="PCN-bd_Tpept"/>
</dbReference>
<evidence type="ECO:0000256" key="8">
    <source>
        <dbReference type="ARBA" id="ARBA00022960"/>
    </source>
</evidence>